<dbReference type="Proteomes" id="UP000190102">
    <property type="component" value="Unassembled WGS sequence"/>
</dbReference>
<organism evidence="8 9">
    <name type="scientific">Trichlorobacter thiogenes</name>
    <dbReference type="NCBI Taxonomy" id="115783"/>
    <lineage>
        <taxon>Bacteria</taxon>
        <taxon>Pseudomonadati</taxon>
        <taxon>Thermodesulfobacteriota</taxon>
        <taxon>Desulfuromonadia</taxon>
        <taxon>Geobacterales</taxon>
        <taxon>Geobacteraceae</taxon>
        <taxon>Trichlorobacter</taxon>
    </lineage>
</organism>
<dbReference type="Pfam" id="PF04403">
    <property type="entry name" value="PqiA"/>
    <property type="match status" value="1"/>
</dbReference>
<keyword evidence="2" id="KW-1003">Cell membrane</keyword>
<keyword evidence="5 7" id="KW-1133">Transmembrane helix</keyword>
<feature type="transmembrane region" description="Helical" evidence="7">
    <location>
        <begin position="52"/>
        <end position="72"/>
    </location>
</feature>
<evidence type="ECO:0000256" key="3">
    <source>
        <dbReference type="ARBA" id="ARBA00022519"/>
    </source>
</evidence>
<feature type="transmembrane region" description="Helical" evidence="7">
    <location>
        <begin position="147"/>
        <end position="167"/>
    </location>
</feature>
<evidence type="ECO:0000313" key="8">
    <source>
        <dbReference type="EMBL" id="SJZ32738.1"/>
    </source>
</evidence>
<keyword evidence="3" id="KW-0997">Cell inner membrane</keyword>
<proteinExistence type="predicted"/>
<comment type="subcellular location">
    <subcellularLocation>
        <location evidence="1">Cell inner membrane</location>
    </subcellularLocation>
</comment>
<keyword evidence="6 7" id="KW-0472">Membrane</keyword>
<dbReference type="PANTHER" id="PTHR30462:SF3">
    <property type="entry name" value="INTERMEMBRANE TRANSPORT PROTEIN PQIA"/>
    <property type="match status" value="1"/>
</dbReference>
<dbReference type="InterPro" id="IPR051800">
    <property type="entry name" value="PqiA-PqiB_transport"/>
</dbReference>
<dbReference type="STRING" id="115783.SAMN02745119_00005"/>
<sequence>MAWPGRSAAGQGFCACHVCGLVSRLEQGDLAARCPRCNTRLHFRRPDSLHRCWAFLIAAYILYIPANLMIMMETGTLVSYRKDTILSGVIHLWHNGNPGIAVIVFVASILVPLFKLVVLTLLLVSVRRGSTWGIKHRILLYRIVELVGRWSMLDIFVVTLLAALVQIQSFATVRAGTGAIAFGAVVVLTMFAAMEFDPRLMWDPLRKEREL</sequence>
<feature type="transmembrane region" description="Helical" evidence="7">
    <location>
        <begin position="100"/>
        <end position="126"/>
    </location>
</feature>
<dbReference type="AlphaFoldDB" id="A0A1T4JRF1"/>
<dbReference type="PANTHER" id="PTHR30462">
    <property type="entry name" value="INTERMEMBRANE TRANSPORT PROTEIN PQIB-RELATED"/>
    <property type="match status" value="1"/>
</dbReference>
<accession>A0A1T4JRF1</accession>
<protein>
    <submittedName>
        <fullName evidence="8">Paraquat-inducible protein A</fullName>
    </submittedName>
</protein>
<evidence type="ECO:0000256" key="6">
    <source>
        <dbReference type="ARBA" id="ARBA00023136"/>
    </source>
</evidence>
<keyword evidence="4 7" id="KW-0812">Transmembrane</keyword>
<name>A0A1T4JRF1_9BACT</name>
<evidence type="ECO:0000256" key="2">
    <source>
        <dbReference type="ARBA" id="ARBA00022475"/>
    </source>
</evidence>
<gene>
    <name evidence="8" type="ORF">SAMN02745119_00005</name>
</gene>
<evidence type="ECO:0000256" key="7">
    <source>
        <dbReference type="SAM" id="Phobius"/>
    </source>
</evidence>
<keyword evidence="9" id="KW-1185">Reference proteome</keyword>
<dbReference type="InterPro" id="IPR007498">
    <property type="entry name" value="PqiA-like"/>
</dbReference>
<evidence type="ECO:0000313" key="9">
    <source>
        <dbReference type="Proteomes" id="UP000190102"/>
    </source>
</evidence>
<reference evidence="9" key="1">
    <citation type="submission" date="2017-02" db="EMBL/GenBank/DDBJ databases">
        <authorList>
            <person name="Varghese N."/>
            <person name="Submissions S."/>
        </authorList>
    </citation>
    <scope>NUCLEOTIDE SEQUENCE [LARGE SCALE GENOMIC DNA]</scope>
    <source>
        <strain evidence="9">ATCC BAA-34</strain>
    </source>
</reference>
<feature type="transmembrane region" description="Helical" evidence="7">
    <location>
        <begin position="173"/>
        <end position="193"/>
    </location>
</feature>
<dbReference type="RefSeq" id="WP_208610526.1">
    <property type="nucleotide sequence ID" value="NZ_FUWR01000001.1"/>
</dbReference>
<evidence type="ECO:0000256" key="5">
    <source>
        <dbReference type="ARBA" id="ARBA00022989"/>
    </source>
</evidence>
<dbReference type="GO" id="GO:0005886">
    <property type="term" value="C:plasma membrane"/>
    <property type="evidence" value="ECO:0007669"/>
    <property type="project" value="UniProtKB-SubCell"/>
</dbReference>
<dbReference type="EMBL" id="FUWR01000001">
    <property type="protein sequence ID" value="SJZ32738.1"/>
    <property type="molecule type" value="Genomic_DNA"/>
</dbReference>
<evidence type="ECO:0000256" key="1">
    <source>
        <dbReference type="ARBA" id="ARBA00004533"/>
    </source>
</evidence>
<evidence type="ECO:0000256" key="4">
    <source>
        <dbReference type="ARBA" id="ARBA00022692"/>
    </source>
</evidence>